<evidence type="ECO:0000313" key="1">
    <source>
        <dbReference type="EMBL" id="MCC8394707.1"/>
    </source>
</evidence>
<dbReference type="RefSeq" id="WP_230510943.1">
    <property type="nucleotide sequence ID" value="NZ_JAJITD010000009.1"/>
</dbReference>
<organism evidence="1 2">
    <name type="scientific">Paraburkholderia sejongensis</name>
    <dbReference type="NCBI Taxonomy" id="2886946"/>
    <lineage>
        <taxon>Bacteria</taxon>
        <taxon>Pseudomonadati</taxon>
        <taxon>Pseudomonadota</taxon>
        <taxon>Betaproteobacteria</taxon>
        <taxon>Burkholderiales</taxon>
        <taxon>Burkholderiaceae</taxon>
        <taxon>Paraburkholderia</taxon>
    </lineage>
</organism>
<name>A0ABS8JXS0_9BURK</name>
<protein>
    <submittedName>
        <fullName evidence="1">Uncharacterized protein</fullName>
    </submittedName>
</protein>
<keyword evidence="2" id="KW-1185">Reference proteome</keyword>
<dbReference type="EMBL" id="JAJITD010000009">
    <property type="protein sequence ID" value="MCC8394707.1"/>
    <property type="molecule type" value="Genomic_DNA"/>
</dbReference>
<evidence type="ECO:0000313" key="2">
    <source>
        <dbReference type="Proteomes" id="UP001431019"/>
    </source>
</evidence>
<dbReference type="Proteomes" id="UP001431019">
    <property type="component" value="Unassembled WGS sequence"/>
</dbReference>
<proteinExistence type="predicted"/>
<sequence>MSARVIPARLRRGGKSAALVAFVVATLLALTTIVTANGLSAAEPNLAARHCSARYAALLDLAELARRDGKSSEVVLRGLSERGGAMRDCLPSTAGERASPAH</sequence>
<gene>
    <name evidence="1" type="ORF">LJ656_19115</name>
</gene>
<reference evidence="1 2" key="1">
    <citation type="submission" date="2021-11" db="EMBL/GenBank/DDBJ databases">
        <authorList>
            <person name="Oh E.-T."/>
            <person name="Kim S.-B."/>
        </authorList>
    </citation>
    <scope>NUCLEOTIDE SEQUENCE [LARGE SCALE GENOMIC DNA]</scope>
    <source>
        <strain evidence="1 2">MMS20-SJTR3</strain>
    </source>
</reference>
<accession>A0ABS8JXS0</accession>
<comment type="caution">
    <text evidence="1">The sequence shown here is derived from an EMBL/GenBank/DDBJ whole genome shotgun (WGS) entry which is preliminary data.</text>
</comment>